<dbReference type="EMBL" id="OU342829">
    <property type="protein sequence ID" value="CAG7580091.1"/>
    <property type="molecule type" value="Genomic_DNA"/>
</dbReference>
<accession>A0A8D9C8K9</accession>
<gene>
    <name evidence="1" type="ORF">SLAVMIC_00243</name>
</gene>
<proteinExistence type="predicted"/>
<reference evidence="1" key="1">
    <citation type="submission" date="2021-06" db="EMBL/GenBank/DDBJ databases">
        <authorList>
            <person name="Gannon L."/>
            <person name="Redgwell R T."/>
            <person name="Michniewski S."/>
            <person name="Harrison D C."/>
            <person name="Millard A."/>
        </authorList>
    </citation>
    <scope>NUCLEOTIDE SEQUENCE</scope>
</reference>
<protein>
    <submittedName>
        <fullName evidence="1">Uncharacterized protein</fullName>
    </submittedName>
</protein>
<name>A0A8D9C8K9_9VIRU</name>
<organism evidence="1">
    <name type="scientific">uncultured marine phage</name>
    <dbReference type="NCBI Taxonomy" id="707152"/>
    <lineage>
        <taxon>Viruses</taxon>
        <taxon>environmental samples</taxon>
    </lineage>
</organism>
<evidence type="ECO:0000313" key="1">
    <source>
        <dbReference type="EMBL" id="CAG7580091.1"/>
    </source>
</evidence>
<sequence length="81" mass="9300">MFKVGETIIGREGYYKGYSFTVIRTQGGEIPSVMVSAINEKEGKLLDSMMLPLTHDNHFVAEYFFEGVIQRREKRLKKLLG</sequence>